<dbReference type="HOGENOM" id="CLU_036012_0_0_7"/>
<reference evidence="2 3" key="1">
    <citation type="journal article" date="2010" name="Stand. Genomic Sci.">
        <title>Complete genome sequence of Arcobacter nitrofigilis type strain (CI).</title>
        <authorList>
            <person name="Pati A."/>
            <person name="Gronow S."/>
            <person name="Lapidus A."/>
            <person name="Copeland A."/>
            <person name="Glavina Del Rio T."/>
            <person name="Nolan M."/>
            <person name="Lucas S."/>
            <person name="Tice H."/>
            <person name="Cheng J.F."/>
            <person name="Han C."/>
            <person name="Chertkov O."/>
            <person name="Bruce D."/>
            <person name="Tapia R."/>
            <person name="Goodwin L."/>
            <person name="Pitluck S."/>
            <person name="Liolios K."/>
            <person name="Ivanova N."/>
            <person name="Mavromatis K."/>
            <person name="Chen A."/>
            <person name="Palaniappan K."/>
            <person name="Land M."/>
            <person name="Hauser L."/>
            <person name="Chang Y.J."/>
            <person name="Jeffries C.D."/>
            <person name="Detter J.C."/>
            <person name="Rohde M."/>
            <person name="Goker M."/>
            <person name="Bristow J."/>
            <person name="Eisen J.A."/>
            <person name="Markowitz V."/>
            <person name="Hugenholtz P."/>
            <person name="Klenk H.P."/>
            <person name="Kyrpides N.C."/>
        </authorList>
    </citation>
    <scope>NUCLEOTIDE SEQUENCE [LARGE SCALE GENOMIC DNA]</scope>
    <source>
        <strain evidence="3">ATCC 33309 / DSM 7299 / CCUG 15893 / LMG 7604 / NCTC 12251 / CI</strain>
    </source>
</reference>
<evidence type="ECO:0000313" key="3">
    <source>
        <dbReference type="Proteomes" id="UP000000939"/>
    </source>
</evidence>
<dbReference type="SUPFAM" id="SSF56281">
    <property type="entry name" value="Metallo-hydrolase/oxidoreductase"/>
    <property type="match status" value="1"/>
</dbReference>
<name>D5V3E2_ARCNC</name>
<dbReference type="STRING" id="572480.Arnit_1062"/>
<dbReference type="KEGG" id="ant:Arnit_1062"/>
<dbReference type="GO" id="GO:0016740">
    <property type="term" value="F:transferase activity"/>
    <property type="evidence" value="ECO:0007669"/>
    <property type="project" value="TreeGrafter"/>
</dbReference>
<dbReference type="GO" id="GO:0016787">
    <property type="term" value="F:hydrolase activity"/>
    <property type="evidence" value="ECO:0007669"/>
    <property type="project" value="UniProtKB-KW"/>
</dbReference>
<dbReference type="CDD" id="cd07713">
    <property type="entry name" value="DHPS-like_MBL-fold"/>
    <property type="match status" value="1"/>
</dbReference>
<dbReference type="eggNOG" id="COG1237">
    <property type="taxonomic scope" value="Bacteria"/>
</dbReference>
<evidence type="ECO:0000313" key="2">
    <source>
        <dbReference type="EMBL" id="ADG92724.1"/>
    </source>
</evidence>
<keyword evidence="3" id="KW-1185">Reference proteome</keyword>
<accession>D5V3E2</accession>
<dbReference type="RefSeq" id="WP_013134869.1">
    <property type="nucleotide sequence ID" value="NC_014166.1"/>
</dbReference>
<dbReference type="InterPro" id="IPR036866">
    <property type="entry name" value="RibonucZ/Hydroxyglut_hydro"/>
</dbReference>
<proteinExistence type="predicted"/>
<dbReference type="Pfam" id="PF00753">
    <property type="entry name" value="Lactamase_B"/>
    <property type="match status" value="1"/>
</dbReference>
<dbReference type="PANTHER" id="PTHR13754">
    <property type="entry name" value="METALLO-BETA-LACTAMASE SUPERFAMILY PROTEIN"/>
    <property type="match status" value="1"/>
</dbReference>
<dbReference type="PANTHER" id="PTHR13754:SF13">
    <property type="entry name" value="METALLO-BETA-LACTAMASE SUPERFAMILY PROTEIN (AFU_ORTHOLOGUE AFUA_3G07630)"/>
    <property type="match status" value="1"/>
</dbReference>
<feature type="domain" description="Metallo-beta-lactamase" evidence="1">
    <location>
        <begin position="22"/>
        <end position="105"/>
    </location>
</feature>
<dbReference type="InterPro" id="IPR001279">
    <property type="entry name" value="Metallo-B-lactamas"/>
</dbReference>
<organism evidence="2 3">
    <name type="scientific">Arcobacter nitrofigilis (strain ATCC 33309 / DSM 7299 / CCUG 15893 / LMG 7604 / NCTC 12251 / CI)</name>
    <name type="common">Campylobacter nitrofigilis</name>
    <dbReference type="NCBI Taxonomy" id="572480"/>
    <lineage>
        <taxon>Bacteria</taxon>
        <taxon>Pseudomonadati</taxon>
        <taxon>Campylobacterota</taxon>
        <taxon>Epsilonproteobacteria</taxon>
        <taxon>Campylobacterales</taxon>
        <taxon>Arcobacteraceae</taxon>
        <taxon>Arcobacter</taxon>
    </lineage>
</organism>
<dbReference type="InterPro" id="IPR052926">
    <property type="entry name" value="Metallo-beta-lactamase_dom"/>
</dbReference>
<gene>
    <name evidence="2" type="ordered locus">Arnit_1062</name>
</gene>
<dbReference type="EMBL" id="CP001999">
    <property type="protein sequence ID" value="ADG92724.1"/>
    <property type="molecule type" value="Genomic_DNA"/>
</dbReference>
<dbReference type="Gene3D" id="3.60.15.10">
    <property type="entry name" value="Ribonuclease Z/Hydroxyacylglutathione hydrolase-like"/>
    <property type="match status" value="1"/>
</dbReference>
<dbReference type="AlphaFoldDB" id="D5V3E2"/>
<dbReference type="Proteomes" id="UP000000939">
    <property type="component" value="Chromosome"/>
</dbReference>
<dbReference type="InterPro" id="IPR041712">
    <property type="entry name" value="DHPS-like_MBL-fold"/>
</dbReference>
<protein>
    <submittedName>
        <fullName evidence="2">Metal dependent hydrolase</fullName>
    </submittedName>
</protein>
<keyword evidence="2" id="KW-0378">Hydrolase</keyword>
<evidence type="ECO:0000259" key="1">
    <source>
        <dbReference type="Pfam" id="PF00753"/>
    </source>
</evidence>
<dbReference type="OrthoDB" id="5443440at2"/>
<sequence length="279" mass="32016">MNITVLSENLKCDLKDLKNEHGLSLYIEMDNHHLLFDTGRSDNFIKNAEKLGIPLEKIEYVIISHAHQDHIGGLINFLRINKKAKIYMKKQVFEEYYFSFMGFKKNISVNKNLFLEYSNRICFINSFTEIVKEIYLFPKIDKNAAMPSGNKLLYLKKGSTLVQDSFEHELVMVIKESNGISVFTGCGHSGVVNIVKTVRKVFPNLSMKALIGGFHLISIPIINLMGSKTKIEKIVKIIKEENIQKVYTGHCTGKSAYMKFRYFLGDMVEYLNLGRKINV</sequence>